<dbReference type="EMBL" id="JAWRVI010000165">
    <property type="protein sequence ID" value="KAK4073295.1"/>
    <property type="molecule type" value="Genomic_DNA"/>
</dbReference>
<reference evidence="1 2" key="1">
    <citation type="journal article" date="2024" name="Microbiol. Resour. Announc.">
        <title>Genome annotations for the ascomycete fungi Trichoderma harzianum, Trichoderma aggressivum, and Purpureocillium lilacinum.</title>
        <authorList>
            <person name="Beijen E.P.W."/>
            <person name="Ohm R.A."/>
        </authorList>
    </citation>
    <scope>NUCLEOTIDE SEQUENCE [LARGE SCALE GENOMIC DNA]</scope>
    <source>
        <strain evidence="1 2">CBS 150709</strain>
    </source>
</reference>
<keyword evidence="2" id="KW-1185">Reference proteome</keyword>
<organism evidence="1 2">
    <name type="scientific">Purpureocillium lilacinum</name>
    <name type="common">Paecilomyces lilacinus</name>
    <dbReference type="NCBI Taxonomy" id="33203"/>
    <lineage>
        <taxon>Eukaryota</taxon>
        <taxon>Fungi</taxon>
        <taxon>Dikarya</taxon>
        <taxon>Ascomycota</taxon>
        <taxon>Pezizomycotina</taxon>
        <taxon>Sordariomycetes</taxon>
        <taxon>Hypocreomycetidae</taxon>
        <taxon>Hypocreales</taxon>
        <taxon>Ophiocordycipitaceae</taxon>
        <taxon>Purpureocillium</taxon>
    </lineage>
</organism>
<dbReference type="Proteomes" id="UP001287286">
    <property type="component" value="Unassembled WGS sequence"/>
</dbReference>
<name>A0ABR0BF78_PURLI</name>
<evidence type="ECO:0000313" key="1">
    <source>
        <dbReference type="EMBL" id="KAK4073295.1"/>
    </source>
</evidence>
<gene>
    <name evidence="1" type="ORF">Purlil1_13095</name>
</gene>
<sequence>MPQPRSSVLISRATTHLVDCSPSRTLAMTYPPYFNVVTSESAFRARFDAEGRKTLAELADAAASNWKRDHLFAYRVIRQDCHTHVLPLLGEFAPLPGTLFPAEIRKFVDGPKAGLAFQSEHSLVRDPECGQTLGQVWAAMARFDGRQHLPGSMPSSGADDDADIAPESRAKRARRNTIQDNFVDSSMLQIGSSSPLADGSQGASSVGYVDAESHSLLSFPEDETVRLISCALRHILYFGPPQDSSGCRIVVEFRDARTRLVALTPVLGRKLIATDDGGLCLRDGSDGMFTLSRDRVAILEAKRKFSSLIDGAPVISDECFAQMTCEALVARLADPLGELHGNNVILINATQHYVCFLQFAINDDYIKDFETDNPTSFIRVTATPWFDLMSKRGREHVVINICAMMQWARSSEPRDILVIKIFGISLEPGVGHEKPNGGQDPGNVWEFVGNNGRRDPISPVPELCGRDGSARTYERMPPTKRNACAKTSRRFLRITMAQSFAGDQALPHAVSIV</sequence>
<comment type="caution">
    <text evidence="1">The sequence shown here is derived from an EMBL/GenBank/DDBJ whole genome shotgun (WGS) entry which is preliminary data.</text>
</comment>
<evidence type="ECO:0000313" key="2">
    <source>
        <dbReference type="Proteomes" id="UP001287286"/>
    </source>
</evidence>
<protein>
    <submittedName>
        <fullName evidence="1">Uncharacterized protein</fullName>
    </submittedName>
</protein>
<proteinExistence type="predicted"/>
<accession>A0ABR0BF78</accession>